<keyword evidence="3 6" id="KW-0812">Transmembrane</keyword>
<sequence>MIPSLRRLFEGLFGRGVLFKQIATVLSGTAGAQLITVIVMVPLARLYSPVDFGLFTIIQSAVTIGITLVALRYDMAIVLPKSDVDARVLQRLASRSILVLSAVLSVVLLGVHPFVSQLYGDSAFATWLIAAGLATYLMAQIVNVQFWLNRQQEYRAIAGNRLVQAVAVATFQVGFAFVIGGFQGLMAGLVVGQLITLLFVHRGTPELHDRLPDEAPTKWQVAKRFRKMPLINLPTAVLDAVKTAGINVLVGNMGVSSLGNFSLAFQMTKAPVSLLNGAVAQVLLQRLSTEAPGGMTRLLRASFVRIFLFSAPVFVVFYFTAPSVFPIVFGAQWEEAGYISQALVPWLFMVTFTSPVANVFVVTGQQEWALAFAALSTFISLGFLALTPLDLLPAVTWLAFIMAALLLLWVGMALFVARSYDRSGKIEKDEV</sequence>
<evidence type="ECO:0000313" key="10">
    <source>
        <dbReference type="Proteomes" id="UP000297963"/>
    </source>
</evidence>
<evidence type="ECO:0000313" key="9">
    <source>
        <dbReference type="Proteomes" id="UP000199681"/>
    </source>
</evidence>
<reference evidence="7 9" key="1">
    <citation type="submission" date="2016-10" db="EMBL/GenBank/DDBJ databases">
        <authorList>
            <person name="Varghese N."/>
            <person name="Submissions S."/>
        </authorList>
    </citation>
    <scope>NUCLEOTIDE SEQUENCE [LARGE SCALE GENOMIC DNA]</scope>
    <source>
        <strain evidence="7 9">GMCC 1.11211</strain>
    </source>
</reference>
<evidence type="ECO:0000313" key="8">
    <source>
        <dbReference type="EMBL" id="TFB84341.1"/>
    </source>
</evidence>
<keyword evidence="5 6" id="KW-0472">Membrane</keyword>
<feature type="transmembrane region" description="Helical" evidence="6">
    <location>
        <begin position="368"/>
        <end position="389"/>
    </location>
</feature>
<feature type="transmembrane region" description="Helical" evidence="6">
    <location>
        <begin position="395"/>
        <end position="417"/>
    </location>
</feature>
<comment type="subcellular location">
    <subcellularLocation>
        <location evidence="1">Cell membrane</location>
        <topology evidence="1">Multi-pass membrane protein</topology>
    </subcellularLocation>
</comment>
<feature type="transmembrane region" description="Helical" evidence="6">
    <location>
        <begin position="52"/>
        <end position="71"/>
    </location>
</feature>
<evidence type="ECO:0000256" key="4">
    <source>
        <dbReference type="ARBA" id="ARBA00022989"/>
    </source>
</evidence>
<evidence type="ECO:0000256" key="6">
    <source>
        <dbReference type="SAM" id="Phobius"/>
    </source>
</evidence>
<dbReference type="Proteomes" id="UP000199681">
    <property type="component" value="Unassembled WGS sequence"/>
</dbReference>
<feature type="transmembrane region" description="Helical" evidence="6">
    <location>
        <begin position="124"/>
        <end position="148"/>
    </location>
</feature>
<dbReference type="GO" id="GO:0005886">
    <property type="term" value="C:plasma membrane"/>
    <property type="evidence" value="ECO:0007669"/>
    <property type="project" value="UniProtKB-SubCell"/>
</dbReference>
<dbReference type="Pfam" id="PF13440">
    <property type="entry name" value="Polysacc_synt_3"/>
    <property type="match status" value="1"/>
</dbReference>
<dbReference type="Proteomes" id="UP000297963">
    <property type="component" value="Unassembled WGS sequence"/>
</dbReference>
<keyword evidence="2" id="KW-1003">Cell membrane</keyword>
<feature type="transmembrane region" description="Helical" evidence="6">
    <location>
        <begin position="21"/>
        <end position="46"/>
    </location>
</feature>
<organism evidence="8 10">
    <name type="scientific">Cryobacterium levicorallinum</name>
    <dbReference type="NCBI Taxonomy" id="995038"/>
    <lineage>
        <taxon>Bacteria</taxon>
        <taxon>Bacillati</taxon>
        <taxon>Actinomycetota</taxon>
        <taxon>Actinomycetes</taxon>
        <taxon>Micrococcales</taxon>
        <taxon>Microbacteriaceae</taxon>
        <taxon>Cryobacterium</taxon>
    </lineage>
</organism>
<evidence type="ECO:0000313" key="7">
    <source>
        <dbReference type="EMBL" id="SFI00971.1"/>
    </source>
</evidence>
<accession>A0A1I3EQI6</accession>
<dbReference type="EMBL" id="SOFE01000018">
    <property type="protein sequence ID" value="TFB84341.1"/>
    <property type="molecule type" value="Genomic_DNA"/>
</dbReference>
<dbReference type="InterPro" id="IPR050833">
    <property type="entry name" value="Poly_Biosynth_Transport"/>
</dbReference>
<keyword evidence="9" id="KW-1185">Reference proteome</keyword>
<name>A0A1I3EQI6_9MICO</name>
<dbReference type="PANTHER" id="PTHR30250">
    <property type="entry name" value="PST FAMILY PREDICTED COLANIC ACID TRANSPORTER"/>
    <property type="match status" value="1"/>
</dbReference>
<keyword evidence="4 6" id="KW-1133">Transmembrane helix</keyword>
<dbReference type="PANTHER" id="PTHR30250:SF11">
    <property type="entry name" value="O-ANTIGEN TRANSPORTER-RELATED"/>
    <property type="match status" value="1"/>
</dbReference>
<proteinExistence type="predicted"/>
<evidence type="ECO:0000256" key="2">
    <source>
        <dbReference type="ARBA" id="ARBA00022475"/>
    </source>
</evidence>
<dbReference type="STRING" id="995038.SAMN05216274_1324"/>
<reference evidence="8 10" key="2">
    <citation type="submission" date="2019-03" db="EMBL/GenBank/DDBJ databases">
        <title>Genomics of glacier-inhabiting Cryobacterium strains.</title>
        <authorList>
            <person name="Liu Q."/>
            <person name="Xin Y.-H."/>
        </authorList>
    </citation>
    <scope>NUCLEOTIDE SEQUENCE [LARGE SCALE GENOMIC DNA]</scope>
    <source>
        <strain evidence="8 10">Hh34</strain>
    </source>
</reference>
<evidence type="ECO:0000256" key="1">
    <source>
        <dbReference type="ARBA" id="ARBA00004651"/>
    </source>
</evidence>
<comment type="caution">
    <text evidence="8">The sequence shown here is derived from an EMBL/GenBank/DDBJ whole genome shotgun (WGS) entry which is preliminary data.</text>
</comment>
<dbReference type="EMBL" id="FOPW01000032">
    <property type="protein sequence ID" value="SFI00971.1"/>
    <property type="molecule type" value="Genomic_DNA"/>
</dbReference>
<dbReference type="AlphaFoldDB" id="A0A1I3EQI6"/>
<feature type="transmembrane region" description="Helical" evidence="6">
    <location>
        <begin position="306"/>
        <end position="331"/>
    </location>
</feature>
<gene>
    <name evidence="8" type="ORF">E3O11_09890</name>
    <name evidence="7" type="ORF">SAMN05216274_1324</name>
</gene>
<evidence type="ECO:0000256" key="5">
    <source>
        <dbReference type="ARBA" id="ARBA00023136"/>
    </source>
</evidence>
<feature type="transmembrane region" description="Helical" evidence="6">
    <location>
        <begin position="92"/>
        <end position="112"/>
    </location>
</feature>
<dbReference type="RefSeq" id="WP_092453236.1">
    <property type="nucleotide sequence ID" value="NZ_BKAC01000041.1"/>
</dbReference>
<evidence type="ECO:0000256" key="3">
    <source>
        <dbReference type="ARBA" id="ARBA00022692"/>
    </source>
</evidence>
<feature type="transmembrane region" description="Helical" evidence="6">
    <location>
        <begin position="343"/>
        <end position="361"/>
    </location>
</feature>
<protein>
    <submittedName>
        <fullName evidence="7">Membrane protein involved in the export of O-antigen and teichoic acid</fullName>
    </submittedName>
</protein>